<dbReference type="AlphaFoldDB" id="A0A2U3NLR1"/>
<dbReference type="OrthoDB" id="4733379at2"/>
<sequence length="122" mass="12508">MTASGSQTGTTPRQRSTADIIATIVAFVLAVAVGVLSLSFSPLFVMATDPCSNNNCDTTALTWAYVVAWGGLAVAAIVAIGGTVFAAIRQRVMWVWPAAGLALIAVTFIIGTLLAGSVTPNH</sequence>
<evidence type="ECO:0000256" key="1">
    <source>
        <dbReference type="SAM" id="Phobius"/>
    </source>
</evidence>
<keyword evidence="3" id="KW-1185">Reference proteome</keyword>
<accession>A0A2U3NLR1</accession>
<feature type="transmembrane region" description="Helical" evidence="1">
    <location>
        <begin position="63"/>
        <end position="87"/>
    </location>
</feature>
<feature type="transmembrane region" description="Helical" evidence="1">
    <location>
        <begin position="20"/>
        <end position="43"/>
    </location>
</feature>
<gene>
    <name evidence="2" type="ORF">MRAB57_224</name>
</gene>
<reference evidence="2 3" key="1">
    <citation type="submission" date="2017-01" db="EMBL/GenBank/DDBJ databases">
        <authorList>
            <consortium name="Urmite Genomes"/>
        </authorList>
    </citation>
    <scope>NUCLEOTIDE SEQUENCE [LARGE SCALE GENOMIC DNA]</scope>
    <source>
        <strain evidence="2 3">AB57</strain>
    </source>
</reference>
<evidence type="ECO:0000313" key="2">
    <source>
        <dbReference type="EMBL" id="SPM32426.1"/>
    </source>
</evidence>
<dbReference type="Proteomes" id="UP000240988">
    <property type="component" value="Unassembled WGS sequence"/>
</dbReference>
<protein>
    <recommendedName>
        <fullName evidence="4">Transmembrane protein</fullName>
    </recommendedName>
</protein>
<organism evidence="2 3">
    <name type="scientific">Mycobacterium rhizamassiliense</name>
    <dbReference type="NCBI Taxonomy" id="1841860"/>
    <lineage>
        <taxon>Bacteria</taxon>
        <taxon>Bacillati</taxon>
        <taxon>Actinomycetota</taxon>
        <taxon>Actinomycetes</taxon>
        <taxon>Mycobacteriales</taxon>
        <taxon>Mycobacteriaceae</taxon>
        <taxon>Mycobacterium</taxon>
    </lineage>
</organism>
<evidence type="ECO:0000313" key="3">
    <source>
        <dbReference type="Proteomes" id="UP000240988"/>
    </source>
</evidence>
<feature type="transmembrane region" description="Helical" evidence="1">
    <location>
        <begin position="94"/>
        <end position="116"/>
    </location>
</feature>
<keyword evidence="1" id="KW-0812">Transmembrane</keyword>
<dbReference type="RefSeq" id="WP_077085931.1">
    <property type="nucleotide sequence ID" value="NZ_LT721901.1"/>
</dbReference>
<name>A0A2U3NLR1_9MYCO</name>
<keyword evidence="1" id="KW-0472">Membrane</keyword>
<keyword evidence="1" id="KW-1133">Transmembrane helix</keyword>
<dbReference type="EMBL" id="FUFA01000001">
    <property type="protein sequence ID" value="SPM32426.1"/>
    <property type="molecule type" value="Genomic_DNA"/>
</dbReference>
<evidence type="ECO:0008006" key="4">
    <source>
        <dbReference type="Google" id="ProtNLM"/>
    </source>
</evidence>
<proteinExistence type="predicted"/>